<name>A0A2I0A8C1_9ASPA</name>
<organism evidence="1 2">
    <name type="scientific">Apostasia shenzhenica</name>
    <dbReference type="NCBI Taxonomy" id="1088818"/>
    <lineage>
        <taxon>Eukaryota</taxon>
        <taxon>Viridiplantae</taxon>
        <taxon>Streptophyta</taxon>
        <taxon>Embryophyta</taxon>
        <taxon>Tracheophyta</taxon>
        <taxon>Spermatophyta</taxon>
        <taxon>Magnoliopsida</taxon>
        <taxon>Liliopsida</taxon>
        <taxon>Asparagales</taxon>
        <taxon>Orchidaceae</taxon>
        <taxon>Apostasioideae</taxon>
        <taxon>Apostasia</taxon>
    </lineage>
</organism>
<evidence type="ECO:0000313" key="2">
    <source>
        <dbReference type="Proteomes" id="UP000236161"/>
    </source>
</evidence>
<evidence type="ECO:0000313" key="1">
    <source>
        <dbReference type="EMBL" id="PKA51788.1"/>
    </source>
</evidence>
<protein>
    <submittedName>
        <fullName evidence="1">Uncharacterized protein</fullName>
    </submittedName>
</protein>
<dbReference type="Proteomes" id="UP000236161">
    <property type="component" value="Unassembled WGS sequence"/>
</dbReference>
<dbReference type="AlphaFoldDB" id="A0A2I0A8C1"/>
<dbReference type="EMBL" id="KZ452012">
    <property type="protein sequence ID" value="PKA51788.1"/>
    <property type="molecule type" value="Genomic_DNA"/>
</dbReference>
<gene>
    <name evidence="1" type="ORF">AXF42_Ash008017</name>
</gene>
<proteinExistence type="predicted"/>
<reference evidence="1 2" key="1">
    <citation type="journal article" date="2017" name="Nature">
        <title>The Apostasia genome and the evolution of orchids.</title>
        <authorList>
            <person name="Zhang G.Q."/>
            <person name="Liu K.W."/>
            <person name="Li Z."/>
            <person name="Lohaus R."/>
            <person name="Hsiao Y.Y."/>
            <person name="Niu S.C."/>
            <person name="Wang J.Y."/>
            <person name="Lin Y.C."/>
            <person name="Xu Q."/>
            <person name="Chen L.J."/>
            <person name="Yoshida K."/>
            <person name="Fujiwara S."/>
            <person name="Wang Z.W."/>
            <person name="Zhang Y.Q."/>
            <person name="Mitsuda N."/>
            <person name="Wang M."/>
            <person name="Liu G.H."/>
            <person name="Pecoraro L."/>
            <person name="Huang H.X."/>
            <person name="Xiao X.J."/>
            <person name="Lin M."/>
            <person name="Wu X.Y."/>
            <person name="Wu W.L."/>
            <person name="Chen Y.Y."/>
            <person name="Chang S.B."/>
            <person name="Sakamoto S."/>
            <person name="Ohme-Takagi M."/>
            <person name="Yagi M."/>
            <person name="Zeng S.J."/>
            <person name="Shen C.Y."/>
            <person name="Yeh C.M."/>
            <person name="Luo Y.B."/>
            <person name="Tsai W.C."/>
            <person name="Van de Peer Y."/>
            <person name="Liu Z.J."/>
        </authorList>
    </citation>
    <scope>NUCLEOTIDE SEQUENCE [LARGE SCALE GENOMIC DNA]</scope>
    <source>
        <strain evidence="2">cv. Shenzhen</strain>
        <tissue evidence="1">Stem</tissue>
    </source>
</reference>
<keyword evidence="2" id="KW-1185">Reference proteome</keyword>
<accession>A0A2I0A8C1</accession>
<dbReference type="OrthoDB" id="1922499at2759"/>
<sequence>MAHRLLLSIADLHRRHLHEKAQNESAARLVEELAETLAICDEMVGEEEEASSKYLIAKAVECSLRLLMLENEWKCVGENTFVQSNFSVDEQRNHHQALNVRVQSEKDDDLVFLVSPDVIWFTRHKISDLVSSRSLQSFQQGNLAVVEEDSFLTACTTLPSFHVGHIIGLSKIPPLGEKLEMLEELWMLKHGLALSSEYYINVHFNCGGYTSKQWFPSGFVLRGSEFSPAPKSMRSSMAKVALESFMKIIGGWDFFNQGLLKVKEVSSLNAPIMQPVWKAVGAANEGNNKTFGSMYSTIDEYISFQNLQLTLDFRTPKPALGLASGSKISDHDGNNSAAVCKGERITDATVQCTLRPETLNATNNIVKLAAKHLPVSQTQTYQKGDVLLTFHIIKYIL</sequence>